<reference evidence="4" key="1">
    <citation type="submission" date="2021-02" db="EMBL/GenBank/DDBJ databases">
        <authorList>
            <person name="Nowell W R."/>
        </authorList>
    </citation>
    <scope>NUCLEOTIDE SEQUENCE</scope>
</reference>
<dbReference type="EMBL" id="CAJOBJ010370292">
    <property type="protein sequence ID" value="CAF5223091.1"/>
    <property type="molecule type" value="Genomic_DNA"/>
</dbReference>
<dbReference type="Pfam" id="PF01150">
    <property type="entry name" value="GDA1_CD39"/>
    <property type="match status" value="1"/>
</dbReference>
<dbReference type="Proteomes" id="UP000681720">
    <property type="component" value="Unassembled WGS sequence"/>
</dbReference>
<protein>
    <submittedName>
        <fullName evidence="4">Uncharacterized protein</fullName>
    </submittedName>
</protein>
<sequence length="86" mass="9173">GTAGLRLFNMSNSSYTNSLLASTRAYFSTLGVLIKAPESQVRIISGSEEGLSGWISTNILMGQLFENNKPFDTYGVSDMGGMSNVA</sequence>
<accession>A0A8S3JU29</accession>
<dbReference type="GO" id="GO:0016787">
    <property type="term" value="F:hydrolase activity"/>
    <property type="evidence" value="ECO:0007669"/>
    <property type="project" value="UniProtKB-KW"/>
</dbReference>
<evidence type="ECO:0000256" key="2">
    <source>
        <dbReference type="ARBA" id="ARBA00022801"/>
    </source>
</evidence>
<feature type="active site" description="Proton acceptor" evidence="3">
    <location>
        <position position="49"/>
    </location>
</feature>
<evidence type="ECO:0000313" key="4">
    <source>
        <dbReference type="EMBL" id="CAF5223091.1"/>
    </source>
</evidence>
<organism evidence="4 5">
    <name type="scientific">Rotaria magnacalcarata</name>
    <dbReference type="NCBI Taxonomy" id="392030"/>
    <lineage>
        <taxon>Eukaryota</taxon>
        <taxon>Metazoa</taxon>
        <taxon>Spiralia</taxon>
        <taxon>Gnathifera</taxon>
        <taxon>Rotifera</taxon>
        <taxon>Eurotatoria</taxon>
        <taxon>Bdelloidea</taxon>
        <taxon>Philodinida</taxon>
        <taxon>Philodinidae</taxon>
        <taxon>Rotaria</taxon>
    </lineage>
</organism>
<evidence type="ECO:0000256" key="3">
    <source>
        <dbReference type="PIRSR" id="PIRSR600407-1"/>
    </source>
</evidence>
<dbReference type="AlphaFoldDB" id="A0A8S3JU29"/>
<evidence type="ECO:0000313" key="5">
    <source>
        <dbReference type="Proteomes" id="UP000681720"/>
    </source>
</evidence>
<dbReference type="Gene3D" id="3.30.420.40">
    <property type="match status" value="1"/>
</dbReference>
<comment type="caution">
    <text evidence="4">The sequence shown here is derived from an EMBL/GenBank/DDBJ whole genome shotgun (WGS) entry which is preliminary data.</text>
</comment>
<proteinExistence type="inferred from homology"/>
<dbReference type="InterPro" id="IPR000407">
    <property type="entry name" value="GDA1_CD39_NTPase"/>
</dbReference>
<comment type="similarity">
    <text evidence="1">Belongs to the GDA1/CD39 NTPase family.</text>
</comment>
<gene>
    <name evidence="4" type="ORF">GIL414_LOCUS85406</name>
</gene>
<evidence type="ECO:0000256" key="1">
    <source>
        <dbReference type="ARBA" id="ARBA00009283"/>
    </source>
</evidence>
<dbReference type="PANTHER" id="PTHR11782">
    <property type="entry name" value="ADENOSINE/GUANOSINE DIPHOSPHATASE"/>
    <property type="match status" value="1"/>
</dbReference>
<name>A0A8S3JU29_9BILA</name>
<keyword evidence="2" id="KW-0378">Hydrolase</keyword>
<feature type="non-terminal residue" evidence="4">
    <location>
        <position position="1"/>
    </location>
</feature>